<dbReference type="AlphaFoldDB" id="A0A2H5Y4E9"/>
<dbReference type="EMBL" id="BEHY01000007">
    <property type="protein sequence ID" value="GBD08331.1"/>
    <property type="molecule type" value="Genomic_DNA"/>
</dbReference>
<evidence type="ECO:0000259" key="1">
    <source>
        <dbReference type="Pfam" id="PF13649"/>
    </source>
</evidence>
<evidence type="ECO:0000313" key="3">
    <source>
        <dbReference type="Proteomes" id="UP000236642"/>
    </source>
</evidence>
<dbReference type="Gene3D" id="3.40.50.150">
    <property type="entry name" value="Vaccinia Virus protein VP39"/>
    <property type="match status" value="1"/>
</dbReference>
<accession>A0A2H5Y4E9</accession>
<organism evidence="2 3">
    <name type="scientific">Candidatus Thermoflexus japonica</name>
    <dbReference type="NCBI Taxonomy" id="2035417"/>
    <lineage>
        <taxon>Bacteria</taxon>
        <taxon>Bacillati</taxon>
        <taxon>Chloroflexota</taxon>
        <taxon>Thermoflexia</taxon>
        <taxon>Thermoflexales</taxon>
        <taxon>Thermoflexaceae</taxon>
        <taxon>Thermoflexus</taxon>
    </lineage>
</organism>
<dbReference type="InterPro" id="IPR029063">
    <property type="entry name" value="SAM-dependent_MTases_sf"/>
</dbReference>
<feature type="domain" description="Methyltransferase" evidence="1">
    <location>
        <begin position="19"/>
        <end position="111"/>
    </location>
</feature>
<keyword evidence="2" id="KW-0489">Methyltransferase</keyword>
<keyword evidence="2" id="KW-0808">Transferase</keyword>
<dbReference type="CDD" id="cd02440">
    <property type="entry name" value="AdoMet_MTases"/>
    <property type="match status" value="1"/>
</dbReference>
<dbReference type="InterPro" id="IPR041698">
    <property type="entry name" value="Methyltransf_25"/>
</dbReference>
<comment type="caution">
    <text evidence="2">The sequence shown here is derived from an EMBL/GenBank/DDBJ whole genome shotgun (WGS) entry which is preliminary data.</text>
</comment>
<dbReference type="GO" id="GO:0008168">
    <property type="term" value="F:methyltransferase activity"/>
    <property type="evidence" value="ECO:0007669"/>
    <property type="project" value="UniProtKB-KW"/>
</dbReference>
<dbReference type="GO" id="GO:0032259">
    <property type="term" value="P:methylation"/>
    <property type="evidence" value="ECO:0007669"/>
    <property type="project" value="UniProtKB-KW"/>
</dbReference>
<dbReference type="EC" id="2.1.1.315" evidence="2"/>
<evidence type="ECO:0000313" key="2">
    <source>
        <dbReference type="EMBL" id="GBD08331.1"/>
    </source>
</evidence>
<dbReference type="SUPFAM" id="SSF53335">
    <property type="entry name" value="S-adenosyl-L-methionine-dependent methyltransferases"/>
    <property type="match status" value="1"/>
</dbReference>
<proteinExistence type="predicted"/>
<dbReference type="Pfam" id="PF13649">
    <property type="entry name" value="Methyltransf_25"/>
    <property type="match status" value="1"/>
</dbReference>
<gene>
    <name evidence="2" type="ORF">HRbin22_00565</name>
</gene>
<protein>
    <submittedName>
        <fullName evidence="2">27-O-demethylrifamycin SV methyltransferase</fullName>
        <ecNumber evidence="2">2.1.1.315</ecNumber>
    </submittedName>
</protein>
<name>A0A2H5Y4E9_9CHLR</name>
<reference evidence="3" key="1">
    <citation type="submission" date="2017-09" db="EMBL/GenBank/DDBJ databases">
        <title>Metaegenomics of thermophilic ammonia-oxidizing enrichment culture.</title>
        <authorList>
            <person name="Kato S."/>
            <person name="Suzuki K."/>
        </authorList>
    </citation>
    <scope>NUCLEOTIDE SEQUENCE [LARGE SCALE GENOMIC DNA]</scope>
</reference>
<sequence>MTEDRFRRWLPPRKGIRLLDIGCGTAEEAGELLASGKVADFLGVDLDERAIVEAQARWPEARFMCEDAVRLSPEAVGRFEVILIRRPDLLAQPARWHPVFLRLPVLLRPAGRVIVTLIGGGEAALAQRWLEEAGLRILQVEDRREPEERYWILAE</sequence>
<dbReference type="Proteomes" id="UP000236642">
    <property type="component" value="Unassembled WGS sequence"/>
</dbReference>